<evidence type="ECO:0000256" key="2">
    <source>
        <dbReference type="ARBA" id="ARBA00022692"/>
    </source>
</evidence>
<dbReference type="SMART" id="SM01417">
    <property type="entry name" value="Solute_trans_a"/>
    <property type="match status" value="1"/>
</dbReference>
<evidence type="ECO:0000256" key="5">
    <source>
        <dbReference type="SAM" id="MobiDB-lite"/>
    </source>
</evidence>
<organism evidence="7">
    <name type="scientific">Aceria tosichella</name>
    <name type="common">wheat curl mite</name>
    <dbReference type="NCBI Taxonomy" id="561515"/>
    <lineage>
        <taxon>Eukaryota</taxon>
        <taxon>Metazoa</taxon>
        <taxon>Ecdysozoa</taxon>
        <taxon>Arthropoda</taxon>
        <taxon>Chelicerata</taxon>
        <taxon>Arachnida</taxon>
        <taxon>Acari</taxon>
        <taxon>Acariformes</taxon>
        <taxon>Trombidiformes</taxon>
        <taxon>Prostigmata</taxon>
        <taxon>Eupodina</taxon>
        <taxon>Eriophyoidea</taxon>
        <taxon>Eriophyidae</taxon>
        <taxon>Eriophyinae</taxon>
        <taxon>Aceriini</taxon>
        <taxon>Aceria</taxon>
    </lineage>
</organism>
<proteinExistence type="predicted"/>
<dbReference type="Pfam" id="PF03619">
    <property type="entry name" value="Solute_trans_a"/>
    <property type="match status" value="1"/>
</dbReference>
<accession>A0A6G1S5C8</accession>
<feature type="transmembrane region" description="Helical" evidence="6">
    <location>
        <begin position="27"/>
        <end position="48"/>
    </location>
</feature>
<comment type="subcellular location">
    <subcellularLocation>
        <location evidence="1">Membrane</location>
        <topology evidence="1">Multi-pass membrane protein</topology>
    </subcellularLocation>
</comment>
<dbReference type="PANTHER" id="PTHR23423">
    <property type="entry name" value="ORGANIC SOLUTE TRANSPORTER-RELATED"/>
    <property type="match status" value="1"/>
</dbReference>
<feature type="compositionally biased region" description="Low complexity" evidence="5">
    <location>
        <begin position="350"/>
        <end position="363"/>
    </location>
</feature>
<feature type="transmembrane region" description="Helical" evidence="6">
    <location>
        <begin position="233"/>
        <end position="256"/>
    </location>
</feature>
<feature type="transmembrane region" description="Helical" evidence="6">
    <location>
        <begin position="203"/>
        <end position="221"/>
    </location>
</feature>
<evidence type="ECO:0000256" key="6">
    <source>
        <dbReference type="SAM" id="Phobius"/>
    </source>
</evidence>
<evidence type="ECO:0000313" key="7">
    <source>
        <dbReference type="EMBL" id="MDE45431.1"/>
    </source>
</evidence>
<dbReference type="GO" id="GO:0016020">
    <property type="term" value="C:membrane"/>
    <property type="evidence" value="ECO:0007669"/>
    <property type="project" value="UniProtKB-SubCell"/>
</dbReference>
<evidence type="ECO:0000256" key="4">
    <source>
        <dbReference type="ARBA" id="ARBA00023136"/>
    </source>
</evidence>
<protein>
    <submittedName>
        <fullName evidence="7">Transmembrane protein 184B</fullName>
    </submittedName>
</protein>
<sequence length="417" mass="48068">MAEELTKTITKIVAPKNVGDQDKELPLFLQTTTAHLLAATFVWTAIFISCHHIYQHLRYYTLPSEQRCIVRILFIVPIFGFDSWLSLFFATRSAYVYFDSVRDWYEAFVIYNFMSLCYEYLGGESNIMSEIRGKPIKTSWYYGTCFFENRTYTIGFLRFCKQATLQFCIIKPLMSMLTLFLQATGRYKDGDWTIGSSYFCINMVYNSSVSLALYGLILFYQATKDLLAPYEPVWKFLSVKSIIFMSFWQGVLLAILEKINVLKPFNEDAVPGSVAAGYQNFFICIEMLFAAIALRYAFPYEIYSYGDSCGRSLIMHSISSSLKETINPRDIMTDAIHNFHPQYQQYTQYQTSNSSGNQTGSNQRPSVSDEHEGRQKDNSKEMREFSQMDNRWLDKSSDGTPLVSGKNPKNDHSTFAQ</sequence>
<feature type="region of interest" description="Disordered" evidence="5">
    <location>
        <begin position="350"/>
        <end position="417"/>
    </location>
</feature>
<dbReference type="InterPro" id="IPR005178">
    <property type="entry name" value="Ostalpha/TMEM184C"/>
</dbReference>
<evidence type="ECO:0000256" key="1">
    <source>
        <dbReference type="ARBA" id="ARBA00004141"/>
    </source>
</evidence>
<keyword evidence="2 6" id="KW-0812">Transmembrane</keyword>
<reference evidence="7" key="1">
    <citation type="submission" date="2018-10" db="EMBL/GenBank/DDBJ databases">
        <title>Transcriptome assembly of Aceria tosichella (Wheat curl mite) Type 2.</title>
        <authorList>
            <person name="Scully E.D."/>
            <person name="Geib S.M."/>
            <person name="Palmer N.A."/>
            <person name="Gupta A.K."/>
            <person name="Sarath G."/>
            <person name="Tatineni S."/>
        </authorList>
    </citation>
    <scope>NUCLEOTIDE SEQUENCE</scope>
    <source>
        <strain evidence="7">LincolnNE</strain>
    </source>
</reference>
<keyword evidence="3 6" id="KW-1133">Transmembrane helix</keyword>
<feature type="compositionally biased region" description="Basic and acidic residues" evidence="5">
    <location>
        <begin position="367"/>
        <end position="397"/>
    </location>
</feature>
<dbReference type="AlphaFoldDB" id="A0A6G1S5C8"/>
<dbReference type="EMBL" id="GGYP01000660">
    <property type="protein sequence ID" value="MDE45431.1"/>
    <property type="molecule type" value="Transcribed_RNA"/>
</dbReference>
<feature type="compositionally biased region" description="Basic and acidic residues" evidence="5">
    <location>
        <begin position="408"/>
        <end position="417"/>
    </location>
</feature>
<keyword evidence="4 6" id="KW-0472">Membrane</keyword>
<gene>
    <name evidence="7" type="primary">TMEM184B_0</name>
    <name evidence="7" type="ORF">g.10480</name>
</gene>
<feature type="transmembrane region" description="Helical" evidence="6">
    <location>
        <begin position="276"/>
        <end position="298"/>
    </location>
</feature>
<evidence type="ECO:0000256" key="3">
    <source>
        <dbReference type="ARBA" id="ARBA00022989"/>
    </source>
</evidence>
<feature type="transmembrane region" description="Helical" evidence="6">
    <location>
        <begin position="69"/>
        <end position="98"/>
    </location>
</feature>
<name>A0A6G1S5C8_9ACAR</name>